<evidence type="ECO:0000256" key="1">
    <source>
        <dbReference type="ARBA" id="ARBA00004651"/>
    </source>
</evidence>
<keyword evidence="5 7" id="KW-1133">Transmembrane helix</keyword>
<feature type="transmembrane region" description="Helical" evidence="7">
    <location>
        <begin position="12"/>
        <end position="34"/>
    </location>
</feature>
<name>A0AAX3W5Q7_MAMLE</name>
<feature type="transmembrane region" description="Helical" evidence="7">
    <location>
        <begin position="172"/>
        <end position="195"/>
    </location>
</feature>
<feature type="transmembrane region" description="Helical" evidence="7">
    <location>
        <begin position="236"/>
        <end position="258"/>
    </location>
</feature>
<feature type="transmembrane region" description="Helical" evidence="7">
    <location>
        <begin position="90"/>
        <end position="111"/>
    </location>
</feature>
<feature type="transmembrane region" description="Helical" evidence="7">
    <location>
        <begin position="117"/>
        <end position="135"/>
    </location>
</feature>
<comment type="subcellular location">
    <subcellularLocation>
        <location evidence="1">Cell membrane</location>
        <topology evidence="1">Multi-pass membrane protein</topology>
    </subcellularLocation>
</comment>
<evidence type="ECO:0000256" key="2">
    <source>
        <dbReference type="ARBA" id="ARBA00006386"/>
    </source>
</evidence>
<gene>
    <name evidence="8" type="ORF">PYH69_03150</name>
</gene>
<dbReference type="RefSeq" id="WP_082894565.1">
    <property type="nucleotide sequence ID" value="NZ_CABIVY010000040.1"/>
</dbReference>
<evidence type="ECO:0000313" key="9">
    <source>
        <dbReference type="Proteomes" id="UP001223261"/>
    </source>
</evidence>
<feature type="transmembrane region" description="Helical" evidence="7">
    <location>
        <begin position="201"/>
        <end position="224"/>
    </location>
</feature>
<keyword evidence="6 7" id="KW-0472">Membrane</keyword>
<dbReference type="AlphaFoldDB" id="A0AAX3W5Q7"/>
<evidence type="ECO:0000313" key="8">
    <source>
        <dbReference type="EMBL" id="WHI60641.1"/>
    </source>
</evidence>
<feature type="transmembrane region" description="Helical" evidence="7">
    <location>
        <begin position="273"/>
        <end position="294"/>
    </location>
</feature>
<reference evidence="8" key="1">
    <citation type="journal article" date="2023" name="Antibiotics">
        <title>Prevalence and Molecular Characterization of Methicillin-Resistant Staphylococci (MRS) and Mammaliicocci (MRM) in Dromedary Camels from Algeria: First Detection of SCCmec-mecC Hybrid in Methicillin-Resistant Mammaliicoccus lentus.</title>
        <authorList>
            <person name="Belhout C."/>
            <person name="Boyen F."/>
            <person name="Vereecke N."/>
            <person name="Theuns S."/>
            <person name="Taibi N."/>
            <person name="Stegger M."/>
            <person name="de la Fe-Rodriguez P.Y."/>
            <person name="Bouayad L."/>
            <person name="Elgroud R."/>
            <person name="Butaye P."/>
        </authorList>
    </citation>
    <scope>NUCLEOTIDE SEQUENCE</scope>
    <source>
        <strain evidence="8">7048</strain>
    </source>
</reference>
<evidence type="ECO:0000256" key="7">
    <source>
        <dbReference type="SAM" id="Phobius"/>
    </source>
</evidence>
<feature type="transmembrane region" description="Helical" evidence="7">
    <location>
        <begin position="54"/>
        <end position="78"/>
    </location>
</feature>
<protein>
    <submittedName>
        <fullName evidence="8">Permease</fullName>
    </submittedName>
</protein>
<evidence type="ECO:0000256" key="4">
    <source>
        <dbReference type="ARBA" id="ARBA00022692"/>
    </source>
</evidence>
<dbReference type="InterPro" id="IPR053166">
    <property type="entry name" value="UPF0718_permease"/>
</dbReference>
<dbReference type="PANTHER" id="PTHR42775">
    <property type="entry name" value="PERMEASE RV2963-RELATED"/>
    <property type="match status" value="1"/>
</dbReference>
<evidence type="ECO:0000256" key="5">
    <source>
        <dbReference type="ARBA" id="ARBA00022989"/>
    </source>
</evidence>
<dbReference type="EMBL" id="CP118848">
    <property type="protein sequence ID" value="WHI60641.1"/>
    <property type="molecule type" value="Genomic_DNA"/>
</dbReference>
<dbReference type="Pfam" id="PF03773">
    <property type="entry name" value="ArsP_1"/>
    <property type="match status" value="1"/>
</dbReference>
<proteinExistence type="inferred from homology"/>
<evidence type="ECO:0000256" key="6">
    <source>
        <dbReference type="ARBA" id="ARBA00023136"/>
    </source>
</evidence>
<keyword evidence="4 7" id="KW-0812">Transmembrane</keyword>
<dbReference type="Proteomes" id="UP001223261">
    <property type="component" value="Chromosome"/>
</dbReference>
<dbReference type="PANTHER" id="PTHR42775:SF2">
    <property type="entry name" value="PERMEASE"/>
    <property type="match status" value="1"/>
</dbReference>
<dbReference type="InterPro" id="IPR005524">
    <property type="entry name" value="DUF318"/>
</dbReference>
<organism evidence="8 9">
    <name type="scientific">Mammaliicoccus lentus</name>
    <name type="common">Staphylococcus lentus</name>
    <dbReference type="NCBI Taxonomy" id="42858"/>
    <lineage>
        <taxon>Bacteria</taxon>
        <taxon>Bacillati</taxon>
        <taxon>Bacillota</taxon>
        <taxon>Bacilli</taxon>
        <taxon>Bacillales</taxon>
        <taxon>Staphylococcaceae</taxon>
        <taxon>Mammaliicoccus</taxon>
    </lineage>
</organism>
<evidence type="ECO:0000256" key="3">
    <source>
        <dbReference type="ARBA" id="ARBA00022475"/>
    </source>
</evidence>
<comment type="similarity">
    <text evidence="2">Belongs to the UPF0718 family.</text>
</comment>
<keyword evidence="3" id="KW-1003">Cell membrane</keyword>
<accession>A0AAX3W5Q7</accession>
<sequence length="295" mass="32207">MKVEQIIEFLKTFVMLFLELLTLFIIVSFIVSLIQQIVSEEKIKNFLSKPNQTINYIYGMIFGAITPFCSCSTIPILAGLLNSKVSFGPAISFLIASPLMNPLMIFMLWVLLGWQVAIVYLIVIAILSILTGFVFSKMKLANSYKGINVKGDGFFANKTGSRFKQALNDAWAFLYPMLPYLLIGVFIGSFIYGFIPAAFITQYASGDSIISVIIASVIGIPMYIRPETMLPIAEALVSKGMSVGTVVALIIGGAGASIPEVILLSKLFQKKFVISFIMAILVVAIGTGLIVNLII</sequence>
<dbReference type="GO" id="GO:0005886">
    <property type="term" value="C:plasma membrane"/>
    <property type="evidence" value="ECO:0007669"/>
    <property type="project" value="UniProtKB-SubCell"/>
</dbReference>